<feature type="region of interest" description="Disordered" evidence="1">
    <location>
        <begin position="190"/>
        <end position="212"/>
    </location>
</feature>
<feature type="domain" description="DUF5641" evidence="2">
    <location>
        <begin position="704"/>
        <end position="765"/>
    </location>
</feature>
<dbReference type="InterPro" id="IPR021109">
    <property type="entry name" value="Peptidase_aspartic_dom_sf"/>
</dbReference>
<reference evidence="3 4" key="2">
    <citation type="submission" date="2018-11" db="EMBL/GenBank/DDBJ databases">
        <authorList>
            <consortium name="Pathogen Informatics"/>
        </authorList>
    </citation>
    <scope>NUCLEOTIDE SEQUENCE [LARGE SCALE GENOMIC DNA]</scope>
</reference>
<sequence length="995" mass="113400">SYPRGRQICILANFEAVSSFGASAKRCKLSGIRLSSFGASTNGSAVFISRPGILISTKEQPDQASIMEAQVSILKRKLTMLCKKLQARVSEAQDEETEQDSGSTQEVLTALGNGIKRVEEAQEEYANRLDKSGSTPSPEEQSDFENYLTMAEQTLSIAFDCVDRIQARLMDLLDSLEKHITCQERITQYTSNNRTTSSQQPAREEGPARGRPLRTLPPCMYCGQQHRAVLCTRYTTPQQRATYLREHRLCMICASAQHTTEECKRRNCFACQGRHHTSCCFKAKVAPASQDTAPTLPQRKDKPPTPAAQVKSKTRDHPRPTQQPVKQFATHHHESEVEHDSEEDLESIAEYHSSRQLLGIGESYLPMGELTILDPSTRQLRKVAALLDSGAECSFIDQQLAEELNLPVVNTTTLRLRTFGAEQHLEVNTRRVPLEVWDSNGSPYQLQLLTHTTLTNSLRTPPILPEDAEFIKENGLNINVVRARKAKPKILLGSDQLWQLMTTDSTSIRLPSGLYLLPTRLGHLLTGQLQLQQQTKATGSTDEVNGKDSEIALEWVTAQNYLQATPYVRNRVSEIRKVIAHLEEKHCQVQLGHVPTQENSADLATRGIDKIGFHDHPWWNGPAFLSQPKEKWVSAYRYIPIQEVPGEDGRCDIDPKQVALVAPNPETSPHTTTTYTDIFSDVKKSDLGSIRRIVAYVLREQHVRDATKGRGSRLQPNVGQVVLICEALQPRHSWKMGRIEELHHDSEGKVREALVTLPSRRKIRRPEEAPNQTMEKATLSKNSGSSNQQRTTHELEEQQEAQRHQREEVEHLEERDRVDDKEHGVEHQHEENAVRAPQPDDGDPQSIRREIRRLEREISEIEEARRAIPARAHADLSRGIHPTMRCVFCERQGQHYSDACPIVTDVDDRRRIIERRRRCFRCLEHGERRGFCDYQEKRCIYCNRAARTVLREARRENGEHHAAICFVSIHREQAWIYEEQLRDRVAELEQRLRQH</sequence>
<reference evidence="5" key="1">
    <citation type="submission" date="2017-02" db="UniProtKB">
        <authorList>
            <consortium name="WormBaseParasite"/>
        </authorList>
    </citation>
    <scope>IDENTIFICATION</scope>
</reference>
<dbReference type="EMBL" id="UYSL01020833">
    <property type="protein sequence ID" value="VDL76290.1"/>
    <property type="molecule type" value="Genomic_DNA"/>
</dbReference>
<feature type="compositionally biased region" description="Polar residues" evidence="1">
    <location>
        <begin position="190"/>
        <end position="201"/>
    </location>
</feature>
<dbReference type="InterPro" id="IPR040676">
    <property type="entry name" value="DUF5641"/>
</dbReference>
<feature type="region of interest" description="Disordered" evidence="1">
    <location>
        <begin position="755"/>
        <end position="846"/>
    </location>
</feature>
<proteinExistence type="predicted"/>
<dbReference type="CDD" id="cd00303">
    <property type="entry name" value="retropepsin_like"/>
    <property type="match status" value="1"/>
</dbReference>
<gene>
    <name evidence="3" type="ORF">NBR_LOCUS12701</name>
</gene>
<dbReference type="STRING" id="27835.A0A0N4Y8W5"/>
<keyword evidence="4" id="KW-1185">Reference proteome</keyword>
<organism evidence="5">
    <name type="scientific">Nippostrongylus brasiliensis</name>
    <name type="common">Rat hookworm</name>
    <dbReference type="NCBI Taxonomy" id="27835"/>
    <lineage>
        <taxon>Eukaryota</taxon>
        <taxon>Metazoa</taxon>
        <taxon>Ecdysozoa</taxon>
        <taxon>Nematoda</taxon>
        <taxon>Chromadorea</taxon>
        <taxon>Rhabditida</taxon>
        <taxon>Rhabditina</taxon>
        <taxon>Rhabditomorpha</taxon>
        <taxon>Strongyloidea</taxon>
        <taxon>Heligmosomidae</taxon>
        <taxon>Nippostrongylus</taxon>
    </lineage>
</organism>
<feature type="region of interest" description="Disordered" evidence="1">
    <location>
        <begin position="124"/>
        <end position="143"/>
    </location>
</feature>
<evidence type="ECO:0000313" key="5">
    <source>
        <dbReference type="WBParaSite" id="NBR_0001270001-mRNA-1"/>
    </source>
</evidence>
<dbReference type="Proteomes" id="UP000271162">
    <property type="component" value="Unassembled WGS sequence"/>
</dbReference>
<evidence type="ECO:0000313" key="4">
    <source>
        <dbReference type="Proteomes" id="UP000271162"/>
    </source>
</evidence>
<dbReference type="PANTHER" id="PTHR47331">
    <property type="entry name" value="PHD-TYPE DOMAIN-CONTAINING PROTEIN"/>
    <property type="match status" value="1"/>
</dbReference>
<accession>A0A0N4Y8W5</accession>
<feature type="region of interest" description="Disordered" evidence="1">
    <location>
        <begin position="290"/>
        <end position="345"/>
    </location>
</feature>
<evidence type="ECO:0000259" key="2">
    <source>
        <dbReference type="Pfam" id="PF18701"/>
    </source>
</evidence>
<dbReference type="Pfam" id="PF18701">
    <property type="entry name" value="DUF5641"/>
    <property type="match status" value="1"/>
</dbReference>
<feature type="compositionally biased region" description="Polar residues" evidence="1">
    <location>
        <begin position="770"/>
        <end position="790"/>
    </location>
</feature>
<evidence type="ECO:0000313" key="3">
    <source>
        <dbReference type="EMBL" id="VDL76290.1"/>
    </source>
</evidence>
<protein>
    <submittedName>
        <fullName evidence="5">DUF1758 domain-containing protein</fullName>
    </submittedName>
</protein>
<dbReference type="AlphaFoldDB" id="A0A0N4Y8W5"/>
<dbReference type="PANTHER" id="PTHR47331:SF5">
    <property type="entry name" value="RIBONUCLEASE H"/>
    <property type="match status" value="1"/>
</dbReference>
<dbReference type="OMA" id="CMICASA"/>
<dbReference type="Gene3D" id="2.40.70.10">
    <property type="entry name" value="Acid Proteases"/>
    <property type="match status" value="1"/>
</dbReference>
<evidence type="ECO:0000256" key="1">
    <source>
        <dbReference type="SAM" id="MobiDB-lite"/>
    </source>
</evidence>
<name>A0A0N4Y8W5_NIPBR</name>
<dbReference type="WBParaSite" id="NBR_0001270001-mRNA-1">
    <property type="protein sequence ID" value="NBR_0001270001-mRNA-1"/>
    <property type="gene ID" value="NBR_0001270001"/>
</dbReference>
<feature type="compositionally biased region" description="Basic and acidic residues" evidence="1">
    <location>
        <begin position="791"/>
        <end position="833"/>
    </location>
</feature>